<dbReference type="Pfam" id="PF00126">
    <property type="entry name" value="HTH_1"/>
    <property type="match status" value="1"/>
</dbReference>
<dbReference type="PROSITE" id="PS50931">
    <property type="entry name" value="HTH_LYSR"/>
    <property type="match status" value="1"/>
</dbReference>
<feature type="domain" description="HTH lysR-type" evidence="2">
    <location>
        <begin position="18"/>
        <end position="59"/>
    </location>
</feature>
<evidence type="ECO:0000313" key="4">
    <source>
        <dbReference type="Proteomes" id="UP000481583"/>
    </source>
</evidence>
<dbReference type="Gene3D" id="1.10.10.10">
    <property type="entry name" value="Winged helix-like DNA-binding domain superfamily/Winged helix DNA-binding domain"/>
    <property type="match status" value="1"/>
</dbReference>
<dbReference type="RefSeq" id="WP_165236578.1">
    <property type="nucleotide sequence ID" value="NZ_JAAKZV010000043.1"/>
</dbReference>
<evidence type="ECO:0000313" key="3">
    <source>
        <dbReference type="EMBL" id="NGN64770.1"/>
    </source>
</evidence>
<feature type="compositionally biased region" description="Basic and acidic residues" evidence="1">
    <location>
        <begin position="58"/>
        <end position="73"/>
    </location>
</feature>
<dbReference type="InterPro" id="IPR000847">
    <property type="entry name" value="LysR_HTH_N"/>
</dbReference>
<name>A0A6G4TZ23_9ACTN</name>
<evidence type="ECO:0000259" key="2">
    <source>
        <dbReference type="PROSITE" id="PS50931"/>
    </source>
</evidence>
<dbReference type="GO" id="GO:0003700">
    <property type="term" value="F:DNA-binding transcription factor activity"/>
    <property type="evidence" value="ECO:0007669"/>
    <property type="project" value="InterPro"/>
</dbReference>
<keyword evidence="4" id="KW-1185">Reference proteome</keyword>
<dbReference type="AlphaFoldDB" id="A0A6G4TZ23"/>
<organism evidence="3 4">
    <name type="scientific">Streptomyces coryli</name>
    <dbReference type="NCBI Taxonomy" id="1128680"/>
    <lineage>
        <taxon>Bacteria</taxon>
        <taxon>Bacillati</taxon>
        <taxon>Actinomycetota</taxon>
        <taxon>Actinomycetes</taxon>
        <taxon>Kitasatosporales</taxon>
        <taxon>Streptomycetaceae</taxon>
        <taxon>Streptomyces</taxon>
    </lineage>
</organism>
<comment type="caution">
    <text evidence="3">The sequence shown here is derived from an EMBL/GenBank/DDBJ whole genome shotgun (WGS) entry which is preliminary data.</text>
</comment>
<protein>
    <submittedName>
        <fullName evidence="3">LysR family transcriptional regulator</fullName>
    </submittedName>
</protein>
<dbReference type="Proteomes" id="UP000481583">
    <property type="component" value="Unassembled WGS sequence"/>
</dbReference>
<reference evidence="3 4" key="1">
    <citation type="submission" date="2020-02" db="EMBL/GenBank/DDBJ databases">
        <title>Whole-genome analyses of novel actinobacteria.</title>
        <authorList>
            <person name="Sahin N."/>
        </authorList>
    </citation>
    <scope>NUCLEOTIDE SEQUENCE [LARGE SCALE GENOMIC DNA]</scope>
    <source>
        <strain evidence="3 4">A7024</strain>
    </source>
</reference>
<sequence length="90" mass="9942">MAAAFPCRWAWFNHRCDPRSTQAATFLAVVEELSFTRAAARLHLSQQALSTSIQALEREVKRAPSPDRPERCAASKGIGETSFSQSCGHH</sequence>
<dbReference type="InterPro" id="IPR036390">
    <property type="entry name" value="WH_DNA-bd_sf"/>
</dbReference>
<gene>
    <name evidence="3" type="ORF">G5C51_12760</name>
</gene>
<dbReference type="EMBL" id="JAAKZV010000043">
    <property type="protein sequence ID" value="NGN64770.1"/>
    <property type="molecule type" value="Genomic_DNA"/>
</dbReference>
<accession>A0A6G4TZ23</accession>
<feature type="region of interest" description="Disordered" evidence="1">
    <location>
        <begin position="58"/>
        <end position="90"/>
    </location>
</feature>
<dbReference type="PRINTS" id="PR00039">
    <property type="entry name" value="HTHLYSR"/>
</dbReference>
<feature type="compositionally biased region" description="Polar residues" evidence="1">
    <location>
        <begin position="81"/>
        <end position="90"/>
    </location>
</feature>
<dbReference type="SUPFAM" id="SSF46785">
    <property type="entry name" value="Winged helix' DNA-binding domain"/>
    <property type="match status" value="1"/>
</dbReference>
<evidence type="ECO:0000256" key="1">
    <source>
        <dbReference type="SAM" id="MobiDB-lite"/>
    </source>
</evidence>
<dbReference type="InterPro" id="IPR036388">
    <property type="entry name" value="WH-like_DNA-bd_sf"/>
</dbReference>
<proteinExistence type="predicted"/>